<dbReference type="InterPro" id="IPR029058">
    <property type="entry name" value="AB_hydrolase_fold"/>
</dbReference>
<dbReference type="InterPro" id="IPR000073">
    <property type="entry name" value="AB_hydrolase_1"/>
</dbReference>
<evidence type="ECO:0000259" key="2">
    <source>
        <dbReference type="Pfam" id="PF00561"/>
    </source>
</evidence>
<feature type="domain" description="AB hydrolase-1" evidence="2">
    <location>
        <begin position="20"/>
        <end position="186"/>
    </location>
</feature>
<protein>
    <recommendedName>
        <fullName evidence="2">AB hydrolase-1 domain-containing protein</fullName>
    </recommendedName>
</protein>
<dbReference type="AlphaFoldDB" id="R4Z7E6"/>
<dbReference type="STRING" id="1229780.BN381_70071"/>
<gene>
    <name evidence="3" type="ORF">BN381_70071</name>
</gene>
<proteinExistence type="predicted"/>
<dbReference type="Pfam" id="PF00561">
    <property type="entry name" value="Abhydrolase_1"/>
    <property type="match status" value="1"/>
</dbReference>
<dbReference type="GO" id="GO:0003824">
    <property type="term" value="F:catalytic activity"/>
    <property type="evidence" value="ECO:0007669"/>
    <property type="project" value="UniProtKB-ARBA"/>
</dbReference>
<accession>R4Z7E6</accession>
<dbReference type="Proteomes" id="UP000018291">
    <property type="component" value="Unassembled WGS sequence"/>
</dbReference>
<evidence type="ECO:0000313" key="4">
    <source>
        <dbReference type="Proteomes" id="UP000018291"/>
    </source>
</evidence>
<keyword evidence="4" id="KW-1185">Reference proteome</keyword>
<organism evidence="3 4">
    <name type="scientific">Candidatus Neomicrothrix parvicella RN1</name>
    <dbReference type="NCBI Taxonomy" id="1229780"/>
    <lineage>
        <taxon>Bacteria</taxon>
        <taxon>Bacillati</taxon>
        <taxon>Actinomycetota</taxon>
        <taxon>Acidimicrobiia</taxon>
        <taxon>Acidimicrobiales</taxon>
        <taxon>Microthrixaceae</taxon>
        <taxon>Candidatus Neomicrothrix</taxon>
    </lineage>
</organism>
<evidence type="ECO:0000256" key="1">
    <source>
        <dbReference type="SAM" id="MobiDB-lite"/>
    </source>
</evidence>
<dbReference type="Gene3D" id="3.40.50.1820">
    <property type="entry name" value="alpha/beta hydrolase"/>
    <property type="match status" value="1"/>
</dbReference>
<dbReference type="EMBL" id="CANL01000067">
    <property type="protein sequence ID" value="CCM65372.1"/>
    <property type="molecule type" value="Genomic_DNA"/>
</dbReference>
<reference evidence="3 4" key="1">
    <citation type="journal article" date="2013" name="ISME J.">
        <title>Metabolic model for the filamentous 'Candidatus Microthrix parvicella' based on genomic and metagenomic analyses.</title>
        <authorList>
            <person name="Jon McIlroy S."/>
            <person name="Kristiansen R."/>
            <person name="Albertsen M."/>
            <person name="Michael Karst S."/>
            <person name="Rossetti S."/>
            <person name="Lund Nielsen J."/>
            <person name="Tandoi V."/>
            <person name="James Seviour R."/>
            <person name="Nielsen P.H."/>
        </authorList>
    </citation>
    <scope>NUCLEOTIDE SEQUENCE [LARGE SCALE GENOMIC DNA]</scope>
    <source>
        <strain evidence="3 4">RN1</strain>
    </source>
</reference>
<comment type="caution">
    <text evidence="3">The sequence shown here is derived from an EMBL/GenBank/DDBJ whole genome shotgun (WGS) entry which is preliminary data.</text>
</comment>
<sequence length="215" mass="22186">MISHGRISLALHRLVDGEGPNLLLLHGLGEATPEAPPTQVAQSWQGPIYGLDFTGHGDSSIPRGGGYTSETLVADADAALRHVGSAVLVGRGLGAYVALLLAGLRSAQVPGVVLSDGPGIAGGGTEPGSPSIVAPAEQSAGTPDPWALTDLATDVRPQDYAQAFARFVLTAHPNRHPLWVCAHVRPPWLEAVVDEAGVLEGSIPDALTDLERDLA</sequence>
<name>R4Z7E6_9ACTN</name>
<dbReference type="SUPFAM" id="SSF53474">
    <property type="entry name" value="alpha/beta-Hydrolases"/>
    <property type="match status" value="1"/>
</dbReference>
<dbReference type="HOGENOM" id="CLU_1281239_0_0_11"/>
<dbReference type="eggNOG" id="COG1073">
    <property type="taxonomic scope" value="Bacteria"/>
</dbReference>
<evidence type="ECO:0000313" key="3">
    <source>
        <dbReference type="EMBL" id="CCM65372.1"/>
    </source>
</evidence>
<feature type="region of interest" description="Disordered" evidence="1">
    <location>
        <begin position="120"/>
        <end position="140"/>
    </location>
</feature>